<proteinExistence type="predicted"/>
<name>A0A9N9NKX1_9GLOM</name>
<dbReference type="Proteomes" id="UP000789396">
    <property type="component" value="Unassembled WGS sequence"/>
</dbReference>
<comment type="caution">
    <text evidence="1">The sequence shown here is derived from an EMBL/GenBank/DDBJ whole genome shotgun (WGS) entry which is preliminary data.</text>
</comment>
<evidence type="ECO:0000313" key="1">
    <source>
        <dbReference type="EMBL" id="CAG8747474.1"/>
    </source>
</evidence>
<organism evidence="1 2">
    <name type="scientific">Racocetra fulgida</name>
    <dbReference type="NCBI Taxonomy" id="60492"/>
    <lineage>
        <taxon>Eukaryota</taxon>
        <taxon>Fungi</taxon>
        <taxon>Fungi incertae sedis</taxon>
        <taxon>Mucoromycota</taxon>
        <taxon>Glomeromycotina</taxon>
        <taxon>Glomeromycetes</taxon>
        <taxon>Diversisporales</taxon>
        <taxon>Gigasporaceae</taxon>
        <taxon>Racocetra</taxon>
    </lineage>
</organism>
<feature type="non-terminal residue" evidence="1">
    <location>
        <position position="50"/>
    </location>
</feature>
<protein>
    <submittedName>
        <fullName evidence="1">11798_t:CDS:1</fullName>
    </submittedName>
</protein>
<evidence type="ECO:0000313" key="2">
    <source>
        <dbReference type="Proteomes" id="UP000789396"/>
    </source>
</evidence>
<dbReference type="EMBL" id="CAJVPZ010034737">
    <property type="protein sequence ID" value="CAG8747474.1"/>
    <property type="molecule type" value="Genomic_DNA"/>
</dbReference>
<gene>
    <name evidence="1" type="ORF">RFULGI_LOCUS13345</name>
</gene>
<accession>A0A9N9NKX1</accession>
<reference evidence="1" key="1">
    <citation type="submission" date="2021-06" db="EMBL/GenBank/DDBJ databases">
        <authorList>
            <person name="Kallberg Y."/>
            <person name="Tangrot J."/>
            <person name="Rosling A."/>
        </authorList>
    </citation>
    <scope>NUCLEOTIDE SEQUENCE</scope>
    <source>
        <strain evidence="1">IN212</strain>
    </source>
</reference>
<sequence>MQNLEASSNQTLGANQVIATSAQSESFDPNNPDAYIDKLLGLGDRITKLE</sequence>
<dbReference type="AlphaFoldDB" id="A0A9N9NKX1"/>
<keyword evidence="2" id="KW-1185">Reference proteome</keyword>
<dbReference type="OrthoDB" id="10508783at2759"/>